<keyword evidence="1" id="KW-0472">Membrane</keyword>
<proteinExistence type="predicted"/>
<dbReference type="EMBL" id="KK852549">
    <property type="protein sequence ID" value="KDR21565.1"/>
    <property type="molecule type" value="Genomic_DNA"/>
</dbReference>
<protein>
    <submittedName>
        <fullName evidence="3">Uncharacterized protein</fullName>
    </submittedName>
</protein>
<gene>
    <name evidence="3" type="ORF">L798_01719</name>
</gene>
<reference evidence="3 4" key="1">
    <citation type="journal article" date="2014" name="Nat. Commun.">
        <title>Molecular traces of alternative social organization in a termite genome.</title>
        <authorList>
            <person name="Terrapon N."/>
            <person name="Li C."/>
            <person name="Robertson H.M."/>
            <person name="Ji L."/>
            <person name="Meng X."/>
            <person name="Booth W."/>
            <person name="Chen Z."/>
            <person name="Childers C.P."/>
            <person name="Glastad K.M."/>
            <person name="Gokhale K."/>
            <person name="Gowin J."/>
            <person name="Gronenberg W."/>
            <person name="Hermansen R.A."/>
            <person name="Hu H."/>
            <person name="Hunt B.G."/>
            <person name="Huylmans A.K."/>
            <person name="Khalil S.M."/>
            <person name="Mitchell R.D."/>
            <person name="Munoz-Torres M.C."/>
            <person name="Mustard J.A."/>
            <person name="Pan H."/>
            <person name="Reese J.T."/>
            <person name="Scharf M.E."/>
            <person name="Sun F."/>
            <person name="Vogel H."/>
            <person name="Xiao J."/>
            <person name="Yang W."/>
            <person name="Yang Z."/>
            <person name="Yang Z."/>
            <person name="Zhou J."/>
            <person name="Zhu J."/>
            <person name="Brent C.S."/>
            <person name="Elsik C.G."/>
            <person name="Goodisman M.A."/>
            <person name="Liberles D.A."/>
            <person name="Roe R.M."/>
            <person name="Vargo E.L."/>
            <person name="Vilcinskas A."/>
            <person name="Wang J."/>
            <person name="Bornberg-Bauer E."/>
            <person name="Korb J."/>
            <person name="Zhang G."/>
            <person name="Liebig J."/>
        </authorList>
    </citation>
    <scope>NUCLEOTIDE SEQUENCE [LARGE SCALE GENOMIC DNA]</scope>
    <source>
        <tissue evidence="3">Whole organism</tissue>
    </source>
</reference>
<dbReference type="AlphaFoldDB" id="A0A067RLT3"/>
<organism evidence="3 4">
    <name type="scientific">Zootermopsis nevadensis</name>
    <name type="common">Dampwood termite</name>
    <dbReference type="NCBI Taxonomy" id="136037"/>
    <lineage>
        <taxon>Eukaryota</taxon>
        <taxon>Metazoa</taxon>
        <taxon>Ecdysozoa</taxon>
        <taxon>Arthropoda</taxon>
        <taxon>Hexapoda</taxon>
        <taxon>Insecta</taxon>
        <taxon>Pterygota</taxon>
        <taxon>Neoptera</taxon>
        <taxon>Polyneoptera</taxon>
        <taxon>Dictyoptera</taxon>
        <taxon>Blattodea</taxon>
        <taxon>Blattoidea</taxon>
        <taxon>Termitoidae</taxon>
        <taxon>Termopsidae</taxon>
        <taxon>Zootermopsis</taxon>
    </lineage>
</organism>
<dbReference type="InParanoid" id="A0A067RLT3"/>
<evidence type="ECO:0000313" key="4">
    <source>
        <dbReference type="Proteomes" id="UP000027135"/>
    </source>
</evidence>
<dbReference type="eggNOG" id="ENOG502SSJ9">
    <property type="taxonomic scope" value="Eukaryota"/>
</dbReference>
<accession>A0A067RLT3</accession>
<evidence type="ECO:0000256" key="1">
    <source>
        <dbReference type="SAM" id="Phobius"/>
    </source>
</evidence>
<keyword evidence="1" id="KW-1133">Transmembrane helix</keyword>
<dbReference type="OMA" id="MFSKWIL"/>
<keyword evidence="2" id="KW-0732">Signal</keyword>
<evidence type="ECO:0000313" key="3">
    <source>
        <dbReference type="EMBL" id="KDR21565.1"/>
    </source>
</evidence>
<feature type="chain" id="PRO_5001645303" evidence="2">
    <location>
        <begin position="24"/>
        <end position="162"/>
    </location>
</feature>
<sequence length="162" mass="17278">MVSETYNFFILLVVAVLCTGACAEGELEDETVSVDRNSLSSIRLPNDMSLPANMLQLVTAAGALVLGFIGVAVVLSLILPLFGVRFCHLVGTCDHFGTTAYSGSGVGHNYDAYGAAGTYNQPSLSYANNNFQKRSLEYVGPILKALSAAYDKYAVPIINKKD</sequence>
<dbReference type="Proteomes" id="UP000027135">
    <property type="component" value="Unassembled WGS sequence"/>
</dbReference>
<evidence type="ECO:0000256" key="2">
    <source>
        <dbReference type="SAM" id="SignalP"/>
    </source>
</evidence>
<keyword evidence="4" id="KW-1185">Reference proteome</keyword>
<feature type="signal peptide" evidence="2">
    <location>
        <begin position="1"/>
        <end position="23"/>
    </location>
</feature>
<keyword evidence="1" id="KW-0812">Transmembrane</keyword>
<feature type="transmembrane region" description="Helical" evidence="1">
    <location>
        <begin position="54"/>
        <end position="79"/>
    </location>
</feature>
<name>A0A067RLT3_ZOONE</name>